<evidence type="ECO:0000313" key="3">
    <source>
        <dbReference type="Proteomes" id="UP000064893"/>
    </source>
</evidence>
<keyword evidence="3" id="KW-1185">Reference proteome</keyword>
<reference evidence="2 3" key="1">
    <citation type="submission" date="2015-11" db="EMBL/GenBank/DDBJ databases">
        <title>Description and complete genome sequence of a novel strain predominating in hypersaline microbial mats and representing a new family of the Bacteriodetes phylum.</title>
        <authorList>
            <person name="Spring S."/>
            <person name="Bunk B."/>
            <person name="Sproer C."/>
            <person name="Klenk H.-P."/>
        </authorList>
    </citation>
    <scope>NUCLEOTIDE SEQUENCE [LARGE SCALE GENOMIC DNA]</scope>
    <source>
        <strain evidence="2 3">L21-Spi-D4</strain>
    </source>
</reference>
<dbReference type="KEGG" id="blq:L21SP5_01808"/>
<evidence type="ECO:0000256" key="1">
    <source>
        <dbReference type="SAM" id="Phobius"/>
    </source>
</evidence>
<keyword evidence="1" id="KW-0472">Membrane</keyword>
<keyword evidence="1" id="KW-1133">Transmembrane helix</keyword>
<proteinExistence type="predicted"/>
<sequence length="36" mass="4267">MITEILWLLSWPVLIVVSYFAVIWALKKFDAKLTEE</sequence>
<evidence type="ECO:0000313" key="2">
    <source>
        <dbReference type="EMBL" id="ALO15449.1"/>
    </source>
</evidence>
<dbReference type="Proteomes" id="UP000064893">
    <property type="component" value="Chromosome"/>
</dbReference>
<dbReference type="STRING" id="1307839.L21SP5_01808"/>
<feature type="transmembrane region" description="Helical" evidence="1">
    <location>
        <begin position="6"/>
        <end position="26"/>
    </location>
</feature>
<accession>A0A0S2HZ85</accession>
<dbReference type="EMBL" id="CP013118">
    <property type="protein sequence ID" value="ALO15449.1"/>
    <property type="molecule type" value="Genomic_DNA"/>
</dbReference>
<organism evidence="2 3">
    <name type="scientific">Salinivirga cyanobacteriivorans</name>
    <dbReference type="NCBI Taxonomy" id="1307839"/>
    <lineage>
        <taxon>Bacteria</taxon>
        <taxon>Pseudomonadati</taxon>
        <taxon>Bacteroidota</taxon>
        <taxon>Bacteroidia</taxon>
        <taxon>Bacteroidales</taxon>
        <taxon>Salinivirgaceae</taxon>
        <taxon>Salinivirga</taxon>
    </lineage>
</organism>
<protein>
    <submittedName>
        <fullName evidence="2">Uncharacterized protein</fullName>
    </submittedName>
</protein>
<name>A0A0S2HZ85_9BACT</name>
<dbReference type="AlphaFoldDB" id="A0A0S2HZ85"/>
<keyword evidence="1" id="KW-0812">Transmembrane</keyword>
<gene>
    <name evidence="2" type="ORF">L21SP5_01808</name>
</gene>